<reference evidence="1 2" key="1">
    <citation type="submission" date="2019-02" db="EMBL/GenBank/DDBJ databases">
        <title>Genome sequencing of the rare red list fungi Dentipellis fragilis.</title>
        <authorList>
            <person name="Buettner E."/>
            <person name="Kellner H."/>
        </authorList>
    </citation>
    <scope>NUCLEOTIDE SEQUENCE [LARGE SCALE GENOMIC DNA]</scope>
    <source>
        <strain evidence="1 2">DSM 105465</strain>
    </source>
</reference>
<dbReference type="EMBL" id="SEOQ01001073">
    <property type="protein sequence ID" value="TFY54044.1"/>
    <property type="molecule type" value="Genomic_DNA"/>
</dbReference>
<accession>A0A4Y9XUU8</accession>
<comment type="caution">
    <text evidence="1">The sequence shown here is derived from an EMBL/GenBank/DDBJ whole genome shotgun (WGS) entry which is preliminary data.</text>
</comment>
<dbReference type="OrthoDB" id="3258400at2759"/>
<protein>
    <submittedName>
        <fullName evidence="1">Uncharacterized protein</fullName>
    </submittedName>
</protein>
<gene>
    <name evidence="1" type="ORF">EVG20_g9869</name>
</gene>
<evidence type="ECO:0000313" key="2">
    <source>
        <dbReference type="Proteomes" id="UP000298327"/>
    </source>
</evidence>
<organism evidence="1 2">
    <name type="scientific">Dentipellis fragilis</name>
    <dbReference type="NCBI Taxonomy" id="205917"/>
    <lineage>
        <taxon>Eukaryota</taxon>
        <taxon>Fungi</taxon>
        <taxon>Dikarya</taxon>
        <taxon>Basidiomycota</taxon>
        <taxon>Agaricomycotina</taxon>
        <taxon>Agaricomycetes</taxon>
        <taxon>Russulales</taxon>
        <taxon>Hericiaceae</taxon>
        <taxon>Dentipellis</taxon>
    </lineage>
</organism>
<dbReference type="STRING" id="205917.A0A4Y9XUU8"/>
<dbReference type="AlphaFoldDB" id="A0A4Y9XUU8"/>
<dbReference type="Proteomes" id="UP000298327">
    <property type="component" value="Unassembled WGS sequence"/>
</dbReference>
<name>A0A4Y9XUU8_9AGAM</name>
<sequence length="216" mass="24473">MSTPSQLELLTMLAVDYAPPAYPPPSSLLFGRQAPSPTPVPVPHPPTTTFPTPCDLLTELAAPRPPSHGRVLRPKKVETQRNARRRAVAESIGFLPTDPDTISSHDKKRHYLECLEEYVSYLHGQLRSTGQEPPQLERISTYQGLNNRSIRTLLIYMQDHVRDLHVRTLVNEQHFLNLQSEALAQEYAGWQDVPPQPQSQPLQMGYPLPVSHHQWD</sequence>
<evidence type="ECO:0000313" key="1">
    <source>
        <dbReference type="EMBL" id="TFY54044.1"/>
    </source>
</evidence>
<proteinExistence type="predicted"/>
<keyword evidence="2" id="KW-1185">Reference proteome</keyword>